<dbReference type="PANTHER" id="PTHR11203:SF37">
    <property type="entry name" value="INTEGRATOR COMPLEX SUBUNIT 11"/>
    <property type="match status" value="1"/>
</dbReference>
<dbReference type="InterPro" id="IPR036866">
    <property type="entry name" value="RibonucZ/Hydroxyglut_hydro"/>
</dbReference>
<accession>A0AB39YBU7</accession>
<proteinExistence type="predicted"/>
<evidence type="ECO:0000259" key="1">
    <source>
        <dbReference type="Pfam" id="PF00753"/>
    </source>
</evidence>
<dbReference type="EMBL" id="CP165727">
    <property type="protein sequence ID" value="XDV67594.1"/>
    <property type="molecule type" value="Genomic_DNA"/>
</dbReference>
<evidence type="ECO:0000313" key="2">
    <source>
        <dbReference type="EMBL" id="XDV67594.1"/>
    </source>
</evidence>
<dbReference type="PANTHER" id="PTHR11203">
    <property type="entry name" value="CLEAVAGE AND POLYADENYLATION SPECIFICITY FACTOR FAMILY MEMBER"/>
    <property type="match status" value="1"/>
</dbReference>
<dbReference type="RefSeq" id="WP_240805105.1">
    <property type="nucleotide sequence ID" value="NZ_CP165727.1"/>
</dbReference>
<dbReference type="InterPro" id="IPR001279">
    <property type="entry name" value="Metallo-B-lactamas"/>
</dbReference>
<protein>
    <submittedName>
        <fullName evidence="2">MBL fold metallo-hydrolase</fullName>
    </submittedName>
</protein>
<dbReference type="Gene3D" id="3.60.15.10">
    <property type="entry name" value="Ribonuclease Z/Hydroxyacylglutathione hydrolase-like"/>
    <property type="match status" value="1"/>
</dbReference>
<dbReference type="Pfam" id="PF00753">
    <property type="entry name" value="Lactamase_B"/>
    <property type="match status" value="1"/>
</dbReference>
<organism evidence="2">
    <name type="scientific">Streptomyces sp. R33</name>
    <dbReference type="NCBI Taxonomy" id="3238629"/>
    <lineage>
        <taxon>Bacteria</taxon>
        <taxon>Bacillati</taxon>
        <taxon>Actinomycetota</taxon>
        <taxon>Actinomycetes</taxon>
        <taxon>Kitasatosporales</taxon>
        <taxon>Streptomycetaceae</taxon>
        <taxon>Streptomyces</taxon>
    </lineage>
</organism>
<reference evidence="2" key="1">
    <citation type="submission" date="2024-08" db="EMBL/GenBank/DDBJ databases">
        <authorList>
            <person name="Yu S.T."/>
        </authorList>
    </citation>
    <scope>NUCLEOTIDE SEQUENCE</scope>
    <source>
        <strain evidence="2">R33</strain>
    </source>
</reference>
<sequence>METGIRPKGGLLPCPGQPRPLLPPAPALLRFLGGVRTVTGIKFLVESDHARILVDCGLFQGVADLWRRNWDKLPCDASDIHAVVVTHAHLDHCGCLRAWSGTDWRGPILTGATTARLAEIDDELGWTVVVPKSGEAVLVR</sequence>
<dbReference type="GO" id="GO:0004521">
    <property type="term" value="F:RNA endonuclease activity"/>
    <property type="evidence" value="ECO:0007669"/>
    <property type="project" value="TreeGrafter"/>
</dbReference>
<dbReference type="SUPFAM" id="SSF56281">
    <property type="entry name" value="Metallo-hydrolase/oxidoreductase"/>
    <property type="match status" value="1"/>
</dbReference>
<dbReference type="AlphaFoldDB" id="A0AB39YBU7"/>
<name>A0AB39YBU7_9ACTN</name>
<gene>
    <name evidence="2" type="ORF">AB5J51_34050</name>
</gene>
<feature type="domain" description="Metallo-beta-lactamase" evidence="1">
    <location>
        <begin position="43"/>
        <end position="100"/>
    </location>
</feature>
<dbReference type="InterPro" id="IPR050698">
    <property type="entry name" value="MBL"/>
</dbReference>